<dbReference type="SMART" id="SM00873">
    <property type="entry name" value="B3_4"/>
    <property type="match status" value="1"/>
</dbReference>
<evidence type="ECO:0000313" key="21">
    <source>
        <dbReference type="Proteomes" id="UP000288361"/>
    </source>
</evidence>
<dbReference type="SUPFAM" id="SSF50249">
    <property type="entry name" value="Nucleic acid-binding proteins"/>
    <property type="match status" value="1"/>
</dbReference>
<dbReference type="FunFam" id="3.30.56.10:FF:000002">
    <property type="entry name" value="Phenylalanine--tRNA ligase beta subunit"/>
    <property type="match status" value="1"/>
</dbReference>
<evidence type="ECO:0000256" key="5">
    <source>
        <dbReference type="ARBA" id="ARBA00022555"/>
    </source>
</evidence>
<comment type="catalytic activity">
    <reaction evidence="14 15">
        <text>tRNA(Phe) + L-phenylalanine + ATP = L-phenylalanyl-tRNA(Phe) + AMP + diphosphate + H(+)</text>
        <dbReference type="Rhea" id="RHEA:19413"/>
        <dbReference type="Rhea" id="RHEA-COMP:9668"/>
        <dbReference type="Rhea" id="RHEA-COMP:9699"/>
        <dbReference type="ChEBI" id="CHEBI:15378"/>
        <dbReference type="ChEBI" id="CHEBI:30616"/>
        <dbReference type="ChEBI" id="CHEBI:33019"/>
        <dbReference type="ChEBI" id="CHEBI:58095"/>
        <dbReference type="ChEBI" id="CHEBI:78442"/>
        <dbReference type="ChEBI" id="CHEBI:78531"/>
        <dbReference type="ChEBI" id="CHEBI:456215"/>
        <dbReference type="EC" id="6.1.1.20"/>
    </reaction>
</comment>
<dbReference type="Pfam" id="PF03147">
    <property type="entry name" value="FDX-ACB"/>
    <property type="match status" value="1"/>
</dbReference>
<evidence type="ECO:0000256" key="4">
    <source>
        <dbReference type="ARBA" id="ARBA00022490"/>
    </source>
</evidence>
<comment type="similarity">
    <text evidence="2 15">Belongs to the phenylalanyl-tRNA synthetase beta subunit family. Type 1 subfamily.</text>
</comment>
<dbReference type="InterPro" id="IPR009061">
    <property type="entry name" value="DNA-bd_dom_put_sf"/>
</dbReference>
<dbReference type="CDD" id="cd00769">
    <property type="entry name" value="PheRS_beta_core"/>
    <property type="match status" value="1"/>
</dbReference>
<dbReference type="FunFam" id="3.30.70.380:FF:000001">
    <property type="entry name" value="Phenylalanine--tRNA ligase beta subunit"/>
    <property type="match status" value="1"/>
</dbReference>
<evidence type="ECO:0000259" key="17">
    <source>
        <dbReference type="PROSITE" id="PS50886"/>
    </source>
</evidence>
<dbReference type="AlphaFoldDB" id="A0A432YWN4"/>
<evidence type="ECO:0000256" key="11">
    <source>
        <dbReference type="ARBA" id="ARBA00022884"/>
    </source>
</evidence>
<feature type="binding site" evidence="15">
    <location>
        <position position="464"/>
    </location>
    <ligand>
        <name>Mg(2+)</name>
        <dbReference type="ChEBI" id="CHEBI:18420"/>
        <note>shared with alpha subunit</note>
    </ligand>
</feature>
<dbReference type="CDD" id="cd02796">
    <property type="entry name" value="tRNA_bind_bactPheRS"/>
    <property type="match status" value="1"/>
</dbReference>
<evidence type="ECO:0000256" key="13">
    <source>
        <dbReference type="ARBA" id="ARBA00023146"/>
    </source>
</evidence>
<dbReference type="Pfam" id="PF01588">
    <property type="entry name" value="tRNA_bind"/>
    <property type="match status" value="1"/>
</dbReference>
<dbReference type="InterPro" id="IPR045864">
    <property type="entry name" value="aa-tRNA-synth_II/BPL/LPL"/>
</dbReference>
<dbReference type="InterPro" id="IPR004532">
    <property type="entry name" value="Phe-tRNA-ligase_IIc_bsu_bact"/>
</dbReference>
<comment type="caution">
    <text evidence="20">The sequence shown here is derived from an EMBL/GenBank/DDBJ whole genome shotgun (WGS) entry which is preliminary data.</text>
</comment>
<dbReference type="InterPro" id="IPR005146">
    <property type="entry name" value="B3/B4_tRNA-bd"/>
</dbReference>
<keyword evidence="4 15" id="KW-0963">Cytoplasm</keyword>
<keyword evidence="12 15" id="KW-0648">Protein biosynthesis</keyword>
<dbReference type="Proteomes" id="UP000288361">
    <property type="component" value="Unassembled WGS sequence"/>
</dbReference>
<dbReference type="SMART" id="SM00896">
    <property type="entry name" value="FDX-ACB"/>
    <property type="match status" value="1"/>
</dbReference>
<dbReference type="EC" id="6.1.1.20" evidence="15"/>
<accession>A0A432YWN4</accession>
<dbReference type="Pfam" id="PF03483">
    <property type="entry name" value="B3_4"/>
    <property type="match status" value="1"/>
</dbReference>
<comment type="subcellular location">
    <subcellularLocation>
        <location evidence="1 15">Cytoplasm</location>
    </subcellularLocation>
</comment>
<keyword evidence="9 15" id="KW-0067">ATP-binding</keyword>
<sequence>MKLSEQWLREWVNPAVDSNELSEQLSMAGLEVDGVEPVAADFHTVVVGEVVECGPHPDADKLQVTKVNTNDGELLDIVCGAPNCRQGIKVVVAKVGAVLPGDFKIKKAKLRGHPSHGMLCSFKELGLIDDHEGIIELPEDAPVGKDYRDYLGLEDHSIDIDLTPNRGDCLSVRGIARELGVLNRLDVNEPEINDVAAKIDEQKAIHLDAPKQCPRYLGRVIKGIDVSRPTPIWMSEKLRRSGIRSIDPVVDITNYVLLELGHPMHAFDLDTLQGDIHVRLAAAKEKLTLLDGEEVELDDDVLVIADEQKALAMAGVYGGKDSGVTVESKNIFLESAFFAPDAILGKARRFGLHTDASHRYERGVDPQLQRTAMERATQLLLDICGGEAGPVTEAVSEKHLPERANVKLRSARLAKVLGVQIADDEVTEILQRLGLEATYNSGEWQVQVPSYRFDIAIEEDLIEEVARVYGYNAIKAAAPAAQLRMTDRKEASVSRHTLTNALVERGYQEAITYSFVDPKHQAMLFNETAALTLPHPISVDMSSMRVSLWPGLAGAVAHNQKRQQAVLAFVETGLRFIPDESAENGVRQEPVLGGIRAGKAHTEHWSEGERAVDFFDVKGDVEALLEKTGEAHLFRFVADQHDALHPGQSAAIYKGERKVGFMGALHPQHEKALGLNQRAFVFEIELDAIAVRRIPAAQPVSRYPSIRRDLAVIVDKHIAAGELLAAMENIGVKQLVDLNLFDVYEGDGVPENKRSLALSVTLQDADKTLEEADVTEIMTQFVETLKSEFNATLRD</sequence>
<gene>
    <name evidence="15" type="primary">pheT</name>
    <name evidence="20" type="ORF">CWI73_02455</name>
</gene>
<evidence type="ECO:0000256" key="14">
    <source>
        <dbReference type="ARBA" id="ARBA00049255"/>
    </source>
</evidence>
<dbReference type="FunFam" id="3.50.40.10:FF:000001">
    <property type="entry name" value="Phenylalanine--tRNA ligase beta subunit"/>
    <property type="match status" value="1"/>
</dbReference>
<keyword evidence="6 15" id="KW-0436">Ligase</keyword>
<organism evidence="20 21">
    <name type="scientific">Idiomarina piscisalsi</name>
    <dbReference type="NCBI Taxonomy" id="1096243"/>
    <lineage>
        <taxon>Bacteria</taxon>
        <taxon>Pseudomonadati</taxon>
        <taxon>Pseudomonadota</taxon>
        <taxon>Gammaproteobacteria</taxon>
        <taxon>Alteromonadales</taxon>
        <taxon>Idiomarinaceae</taxon>
        <taxon>Idiomarina</taxon>
    </lineage>
</organism>
<dbReference type="EMBL" id="PIQA01000001">
    <property type="protein sequence ID" value="RUO67738.1"/>
    <property type="molecule type" value="Genomic_DNA"/>
</dbReference>
<dbReference type="InterPro" id="IPR033714">
    <property type="entry name" value="tRNA_bind_bactPheRS"/>
</dbReference>
<evidence type="ECO:0000256" key="12">
    <source>
        <dbReference type="ARBA" id="ARBA00022917"/>
    </source>
</evidence>
<name>A0A432YWN4_9GAMM</name>
<feature type="binding site" evidence="15">
    <location>
        <position position="463"/>
    </location>
    <ligand>
        <name>Mg(2+)</name>
        <dbReference type="ChEBI" id="CHEBI:18420"/>
        <note>shared with alpha subunit</note>
    </ligand>
</feature>
<protein>
    <recommendedName>
        <fullName evidence="15">Phenylalanine--tRNA ligase beta subunit</fullName>
        <ecNumber evidence="15">6.1.1.20</ecNumber>
    </recommendedName>
    <alternativeName>
        <fullName evidence="15">Phenylalanyl-tRNA synthetase beta subunit</fullName>
        <shortName evidence="15">PheRS</shortName>
    </alternativeName>
</protein>
<dbReference type="HAMAP" id="MF_00283">
    <property type="entry name" value="Phe_tRNA_synth_beta1"/>
    <property type="match status" value="1"/>
</dbReference>
<dbReference type="SMART" id="SM00874">
    <property type="entry name" value="B5"/>
    <property type="match status" value="1"/>
</dbReference>
<comment type="cofactor">
    <cofactor evidence="15">
        <name>Mg(2+)</name>
        <dbReference type="ChEBI" id="CHEBI:18420"/>
    </cofactor>
    <text evidence="15">Binds 2 magnesium ions per tetramer.</text>
</comment>
<evidence type="ECO:0000259" key="19">
    <source>
        <dbReference type="PROSITE" id="PS51483"/>
    </source>
</evidence>
<evidence type="ECO:0000313" key="20">
    <source>
        <dbReference type="EMBL" id="RUO67738.1"/>
    </source>
</evidence>
<dbReference type="GO" id="GO:0000287">
    <property type="term" value="F:magnesium ion binding"/>
    <property type="evidence" value="ECO:0007669"/>
    <property type="project" value="UniProtKB-UniRule"/>
</dbReference>
<dbReference type="Pfam" id="PF03484">
    <property type="entry name" value="B5"/>
    <property type="match status" value="1"/>
</dbReference>
<evidence type="ECO:0000256" key="8">
    <source>
        <dbReference type="ARBA" id="ARBA00022741"/>
    </source>
</evidence>
<dbReference type="PROSITE" id="PS51447">
    <property type="entry name" value="FDX_ACB"/>
    <property type="match status" value="1"/>
</dbReference>
<keyword evidence="7 15" id="KW-0479">Metal-binding</keyword>
<dbReference type="PROSITE" id="PS51483">
    <property type="entry name" value="B5"/>
    <property type="match status" value="1"/>
</dbReference>
<dbReference type="InterPro" id="IPR012340">
    <property type="entry name" value="NA-bd_OB-fold"/>
</dbReference>
<keyword evidence="10 15" id="KW-0460">Magnesium</keyword>
<dbReference type="Gene3D" id="2.40.50.140">
    <property type="entry name" value="Nucleic acid-binding proteins"/>
    <property type="match status" value="1"/>
</dbReference>
<dbReference type="InterPro" id="IPR005121">
    <property type="entry name" value="Fdx_antiC-bd"/>
</dbReference>
<evidence type="ECO:0000259" key="18">
    <source>
        <dbReference type="PROSITE" id="PS51447"/>
    </source>
</evidence>
<dbReference type="InterPro" id="IPR020825">
    <property type="entry name" value="Phe-tRNA_synthase-like_B3/B4"/>
</dbReference>
<dbReference type="PROSITE" id="PS50886">
    <property type="entry name" value="TRBD"/>
    <property type="match status" value="1"/>
</dbReference>
<reference evidence="20 21" key="1">
    <citation type="journal article" date="2011" name="Front. Microbiol.">
        <title>Genomic signatures of strain selection and enhancement in Bacillus atrophaeus var. globigii, a historical biowarfare simulant.</title>
        <authorList>
            <person name="Gibbons H.S."/>
            <person name="Broomall S.M."/>
            <person name="McNew L.A."/>
            <person name="Daligault H."/>
            <person name="Chapman C."/>
            <person name="Bruce D."/>
            <person name="Karavis M."/>
            <person name="Krepps M."/>
            <person name="McGregor P.A."/>
            <person name="Hong C."/>
            <person name="Park K.H."/>
            <person name="Akmal A."/>
            <person name="Feldman A."/>
            <person name="Lin J.S."/>
            <person name="Chang W.E."/>
            <person name="Higgs B.W."/>
            <person name="Demirev P."/>
            <person name="Lindquist J."/>
            <person name="Liem A."/>
            <person name="Fochler E."/>
            <person name="Read T.D."/>
            <person name="Tapia R."/>
            <person name="Johnson S."/>
            <person name="Bishop-Lilly K.A."/>
            <person name="Detter C."/>
            <person name="Han C."/>
            <person name="Sozhamannan S."/>
            <person name="Rosenzweig C.N."/>
            <person name="Skowronski E.W."/>
        </authorList>
    </citation>
    <scope>NUCLEOTIDE SEQUENCE [LARGE SCALE GENOMIC DNA]</scope>
    <source>
        <strain evidence="20 21">TPS4-2</strain>
    </source>
</reference>
<dbReference type="SUPFAM" id="SSF54991">
    <property type="entry name" value="Anticodon-binding domain of PheRS"/>
    <property type="match status" value="1"/>
</dbReference>
<dbReference type="NCBIfam" id="NF045760">
    <property type="entry name" value="YtpR"/>
    <property type="match status" value="1"/>
</dbReference>
<evidence type="ECO:0000256" key="15">
    <source>
        <dbReference type="HAMAP-Rule" id="MF_00283"/>
    </source>
</evidence>
<evidence type="ECO:0000256" key="16">
    <source>
        <dbReference type="PROSITE-ProRule" id="PRU00209"/>
    </source>
</evidence>
<dbReference type="FunFam" id="2.40.50.140:FF:000045">
    <property type="entry name" value="Phenylalanine--tRNA ligase beta subunit"/>
    <property type="match status" value="1"/>
</dbReference>
<dbReference type="Gene3D" id="3.30.930.10">
    <property type="entry name" value="Bira Bifunctional Protein, Domain 2"/>
    <property type="match status" value="1"/>
</dbReference>
<dbReference type="InterPro" id="IPR005147">
    <property type="entry name" value="tRNA_synthase_B5-dom"/>
</dbReference>
<dbReference type="SUPFAM" id="SSF55681">
    <property type="entry name" value="Class II aaRS and biotin synthetases"/>
    <property type="match status" value="1"/>
</dbReference>
<keyword evidence="13 15" id="KW-0030">Aminoacyl-tRNA synthetase</keyword>
<evidence type="ECO:0000256" key="2">
    <source>
        <dbReference type="ARBA" id="ARBA00008653"/>
    </source>
</evidence>
<dbReference type="SUPFAM" id="SSF46955">
    <property type="entry name" value="Putative DNA-binding domain"/>
    <property type="match status" value="1"/>
</dbReference>
<keyword evidence="11 16" id="KW-0694">RNA-binding</keyword>
<dbReference type="Gene3D" id="3.30.70.380">
    <property type="entry name" value="Ferrodoxin-fold anticodon-binding domain"/>
    <property type="match status" value="1"/>
</dbReference>
<dbReference type="NCBIfam" id="TIGR00472">
    <property type="entry name" value="pheT_bact"/>
    <property type="match status" value="1"/>
</dbReference>
<evidence type="ECO:0000256" key="3">
    <source>
        <dbReference type="ARBA" id="ARBA00011209"/>
    </source>
</evidence>
<dbReference type="PANTHER" id="PTHR10947:SF0">
    <property type="entry name" value="PHENYLALANINE--TRNA LIGASE BETA SUBUNIT"/>
    <property type="match status" value="1"/>
</dbReference>
<feature type="domain" description="FDX-ACB" evidence="18">
    <location>
        <begin position="701"/>
        <end position="794"/>
    </location>
</feature>
<dbReference type="GO" id="GO:0004826">
    <property type="term" value="F:phenylalanine-tRNA ligase activity"/>
    <property type="evidence" value="ECO:0007669"/>
    <property type="project" value="UniProtKB-UniRule"/>
</dbReference>
<dbReference type="Gene3D" id="3.50.40.10">
    <property type="entry name" value="Phenylalanyl-trna Synthetase, Chain B, domain 3"/>
    <property type="match status" value="1"/>
</dbReference>
<keyword evidence="8 15" id="KW-0547">Nucleotide-binding</keyword>
<dbReference type="InterPro" id="IPR045060">
    <property type="entry name" value="Phe-tRNA-ligase_IIc_bsu"/>
</dbReference>
<feature type="binding site" evidence="15">
    <location>
        <position position="454"/>
    </location>
    <ligand>
        <name>Mg(2+)</name>
        <dbReference type="ChEBI" id="CHEBI:18420"/>
        <note>shared with alpha subunit</note>
    </ligand>
</feature>
<dbReference type="GO" id="GO:0009328">
    <property type="term" value="C:phenylalanine-tRNA ligase complex"/>
    <property type="evidence" value="ECO:0007669"/>
    <property type="project" value="TreeGrafter"/>
</dbReference>
<feature type="binding site" evidence="15">
    <location>
        <position position="460"/>
    </location>
    <ligand>
        <name>Mg(2+)</name>
        <dbReference type="ChEBI" id="CHEBI:18420"/>
        <note>shared with alpha subunit</note>
    </ligand>
</feature>
<dbReference type="GO" id="GO:0000049">
    <property type="term" value="F:tRNA binding"/>
    <property type="evidence" value="ECO:0007669"/>
    <property type="project" value="UniProtKB-UniRule"/>
</dbReference>
<evidence type="ECO:0000256" key="7">
    <source>
        <dbReference type="ARBA" id="ARBA00022723"/>
    </source>
</evidence>
<dbReference type="PANTHER" id="PTHR10947">
    <property type="entry name" value="PHENYLALANYL-TRNA SYNTHETASE BETA CHAIN AND LEUCINE-RICH REPEAT-CONTAINING PROTEIN 47"/>
    <property type="match status" value="1"/>
</dbReference>
<dbReference type="GO" id="GO:0006432">
    <property type="term" value="P:phenylalanyl-tRNA aminoacylation"/>
    <property type="evidence" value="ECO:0007669"/>
    <property type="project" value="UniProtKB-UniRule"/>
</dbReference>
<comment type="subunit">
    <text evidence="3 15">Tetramer of two alpha and two beta subunits.</text>
</comment>
<dbReference type="RefSeq" id="WP_126751388.1">
    <property type="nucleotide sequence ID" value="NZ_JBHUMT010000016.1"/>
</dbReference>
<dbReference type="Pfam" id="PF17759">
    <property type="entry name" value="tRNA_synthFbeta"/>
    <property type="match status" value="1"/>
</dbReference>
<keyword evidence="5 16" id="KW-0820">tRNA-binding</keyword>
<feature type="domain" description="B5" evidence="19">
    <location>
        <begin position="401"/>
        <end position="476"/>
    </location>
</feature>
<proteinExistence type="inferred from homology"/>
<dbReference type="Gene3D" id="3.30.56.10">
    <property type="match status" value="2"/>
</dbReference>
<feature type="domain" description="TRNA-binding" evidence="17">
    <location>
        <begin position="39"/>
        <end position="148"/>
    </location>
</feature>
<evidence type="ECO:0000256" key="1">
    <source>
        <dbReference type="ARBA" id="ARBA00004496"/>
    </source>
</evidence>
<dbReference type="FunFam" id="3.30.930.10:FF:000022">
    <property type="entry name" value="Phenylalanine--tRNA ligase beta subunit"/>
    <property type="match status" value="1"/>
</dbReference>
<evidence type="ECO:0000256" key="9">
    <source>
        <dbReference type="ARBA" id="ARBA00022840"/>
    </source>
</evidence>
<dbReference type="InterPro" id="IPR036690">
    <property type="entry name" value="Fdx_antiC-bd_sf"/>
</dbReference>
<dbReference type="InterPro" id="IPR002547">
    <property type="entry name" value="tRNA-bd_dom"/>
</dbReference>
<dbReference type="SUPFAM" id="SSF56037">
    <property type="entry name" value="PheT/TilS domain"/>
    <property type="match status" value="1"/>
</dbReference>
<dbReference type="GO" id="GO:0005524">
    <property type="term" value="F:ATP binding"/>
    <property type="evidence" value="ECO:0007669"/>
    <property type="project" value="UniProtKB-UniRule"/>
</dbReference>
<evidence type="ECO:0000256" key="10">
    <source>
        <dbReference type="ARBA" id="ARBA00022842"/>
    </source>
</evidence>
<dbReference type="InterPro" id="IPR041616">
    <property type="entry name" value="PheRS_beta_core"/>
</dbReference>
<evidence type="ECO:0000256" key="6">
    <source>
        <dbReference type="ARBA" id="ARBA00022598"/>
    </source>
</evidence>